<dbReference type="SUPFAM" id="SSF52151">
    <property type="entry name" value="FabD/lysophospholipase-like"/>
    <property type="match status" value="1"/>
</dbReference>
<feature type="transmembrane region" description="Helical" evidence="1">
    <location>
        <begin position="28"/>
        <end position="52"/>
    </location>
</feature>
<organism evidence="3 4">
    <name type="scientific">Temnothorax longispinosus</name>
    <dbReference type="NCBI Taxonomy" id="300112"/>
    <lineage>
        <taxon>Eukaryota</taxon>
        <taxon>Metazoa</taxon>
        <taxon>Ecdysozoa</taxon>
        <taxon>Arthropoda</taxon>
        <taxon>Hexapoda</taxon>
        <taxon>Insecta</taxon>
        <taxon>Pterygota</taxon>
        <taxon>Neoptera</taxon>
        <taxon>Endopterygota</taxon>
        <taxon>Hymenoptera</taxon>
        <taxon>Apocrita</taxon>
        <taxon>Aculeata</taxon>
        <taxon>Formicoidea</taxon>
        <taxon>Formicidae</taxon>
        <taxon>Myrmicinae</taxon>
        <taxon>Temnothorax</taxon>
    </lineage>
</organism>
<dbReference type="Pfam" id="PF00698">
    <property type="entry name" value="Acyl_transf_1"/>
    <property type="match status" value="1"/>
</dbReference>
<dbReference type="EMBL" id="QBLH01003506">
    <property type="protein sequence ID" value="TGZ37838.1"/>
    <property type="molecule type" value="Genomic_DNA"/>
</dbReference>
<name>A0A4S2JU57_9HYME</name>
<dbReference type="Gene3D" id="3.40.366.10">
    <property type="entry name" value="Malonyl-Coenzyme A Acyl Carrier Protein, domain 2"/>
    <property type="match status" value="1"/>
</dbReference>
<sequence length="254" mass="28227">MCDVTLKPYGISVTDILTKKDEKVCEDALYAFVGIVAIQIGLVDLLTLLGIIPDYMISHSAGELGCAYADGCLTIDQAILSAYFIGLACTEGKIIRSSMAIVSYCDYECLKNMCPMDIEIICRNSENCNVINNIHVREIHCNVPYHSSYLESVENQLLLDLNKVISHPKKRSPKWVSTSIPRIEWFTSASKLSSADYHTHSILSTVLFEQTTHLIPSNAVTIEIAPHAVLKEVLNEVNNVVLNDPREQNIDVIL</sequence>
<dbReference type="PANTHER" id="PTHR43775">
    <property type="entry name" value="FATTY ACID SYNTHASE"/>
    <property type="match status" value="1"/>
</dbReference>
<dbReference type="AlphaFoldDB" id="A0A4S2JU57"/>
<evidence type="ECO:0000259" key="2">
    <source>
        <dbReference type="SMART" id="SM00827"/>
    </source>
</evidence>
<keyword evidence="1" id="KW-1133">Transmembrane helix</keyword>
<reference evidence="3 4" key="1">
    <citation type="journal article" date="2019" name="Philos. Trans. R. Soc. Lond., B, Biol. Sci.">
        <title>Ant behaviour and brain gene expression of defending hosts depend on the ecological success of the intruding social parasite.</title>
        <authorList>
            <person name="Kaur R."/>
            <person name="Stoldt M."/>
            <person name="Jongepier E."/>
            <person name="Feldmeyer B."/>
            <person name="Menzel F."/>
            <person name="Bornberg-Bauer E."/>
            <person name="Foitzik S."/>
        </authorList>
    </citation>
    <scope>NUCLEOTIDE SEQUENCE [LARGE SCALE GENOMIC DNA]</scope>
    <source>
        <tissue evidence="3">Whole body</tissue>
    </source>
</reference>
<dbReference type="Proteomes" id="UP000310200">
    <property type="component" value="Unassembled WGS sequence"/>
</dbReference>
<dbReference type="InterPro" id="IPR014043">
    <property type="entry name" value="Acyl_transferase_dom"/>
</dbReference>
<dbReference type="PANTHER" id="PTHR43775:SF23">
    <property type="entry name" value="FATTY ACID SYNTHASE 3"/>
    <property type="match status" value="1"/>
</dbReference>
<feature type="domain" description="Malonyl-CoA:ACP transacylase (MAT)" evidence="2">
    <location>
        <begin position="13"/>
        <end position="248"/>
    </location>
</feature>
<keyword evidence="4" id="KW-1185">Reference proteome</keyword>
<protein>
    <submittedName>
        <fullName evidence="3">Fatty acid synthase</fullName>
    </submittedName>
</protein>
<dbReference type="STRING" id="300112.A0A4S2JU57"/>
<dbReference type="InterPro" id="IPR050091">
    <property type="entry name" value="PKS_NRPS_Biosynth_Enz"/>
</dbReference>
<proteinExistence type="predicted"/>
<accession>A0A4S2JU57</accession>
<dbReference type="InterPro" id="IPR001227">
    <property type="entry name" value="Ac_transferase_dom_sf"/>
</dbReference>
<evidence type="ECO:0000313" key="4">
    <source>
        <dbReference type="Proteomes" id="UP000310200"/>
    </source>
</evidence>
<dbReference type="InterPro" id="IPR016035">
    <property type="entry name" value="Acyl_Trfase/lysoPLipase"/>
</dbReference>
<dbReference type="GO" id="GO:0006633">
    <property type="term" value="P:fatty acid biosynthetic process"/>
    <property type="evidence" value="ECO:0007669"/>
    <property type="project" value="TreeGrafter"/>
</dbReference>
<dbReference type="SMART" id="SM00827">
    <property type="entry name" value="PKS_AT"/>
    <property type="match status" value="1"/>
</dbReference>
<gene>
    <name evidence="3" type="ORF">DBV15_04815</name>
</gene>
<dbReference type="GO" id="GO:0004312">
    <property type="term" value="F:fatty acid synthase activity"/>
    <property type="evidence" value="ECO:0007669"/>
    <property type="project" value="TreeGrafter"/>
</dbReference>
<keyword evidence="1" id="KW-0472">Membrane</keyword>
<evidence type="ECO:0000313" key="3">
    <source>
        <dbReference type="EMBL" id="TGZ37838.1"/>
    </source>
</evidence>
<evidence type="ECO:0000256" key="1">
    <source>
        <dbReference type="SAM" id="Phobius"/>
    </source>
</evidence>
<comment type="caution">
    <text evidence="3">The sequence shown here is derived from an EMBL/GenBank/DDBJ whole genome shotgun (WGS) entry which is preliminary data.</text>
</comment>
<keyword evidence="1" id="KW-0812">Transmembrane</keyword>